<organism evidence="1 2">
    <name type="scientific">Amborella trichopoda</name>
    <dbReference type="NCBI Taxonomy" id="13333"/>
    <lineage>
        <taxon>Eukaryota</taxon>
        <taxon>Viridiplantae</taxon>
        <taxon>Streptophyta</taxon>
        <taxon>Embryophyta</taxon>
        <taxon>Tracheophyta</taxon>
        <taxon>Spermatophyta</taxon>
        <taxon>Magnoliopsida</taxon>
        <taxon>Amborellales</taxon>
        <taxon>Amborellaceae</taxon>
        <taxon>Amborella</taxon>
    </lineage>
</organism>
<dbReference type="Proteomes" id="UP000017836">
    <property type="component" value="Unassembled WGS sequence"/>
</dbReference>
<reference evidence="2" key="1">
    <citation type="journal article" date="2013" name="Science">
        <title>The Amborella genome and the evolution of flowering plants.</title>
        <authorList>
            <consortium name="Amborella Genome Project"/>
        </authorList>
    </citation>
    <scope>NUCLEOTIDE SEQUENCE [LARGE SCALE GENOMIC DNA]</scope>
</reference>
<protein>
    <submittedName>
        <fullName evidence="1">Uncharacterized protein</fullName>
    </submittedName>
</protein>
<accession>U5D2Y0</accession>
<dbReference type="EMBL" id="KI392495">
    <property type="protein sequence ID" value="ERN15772.1"/>
    <property type="molecule type" value="Genomic_DNA"/>
</dbReference>
<keyword evidence="2" id="KW-1185">Reference proteome</keyword>
<dbReference type="HOGENOM" id="CLU_2309839_0_0_1"/>
<dbReference type="AlphaFoldDB" id="U5D2Y0"/>
<evidence type="ECO:0000313" key="2">
    <source>
        <dbReference type="Proteomes" id="UP000017836"/>
    </source>
</evidence>
<proteinExistence type="predicted"/>
<dbReference type="Gramene" id="ERN15772">
    <property type="protein sequence ID" value="ERN15772"/>
    <property type="gene ID" value="AMTR_s00039p00102000"/>
</dbReference>
<gene>
    <name evidence="1" type="ORF">AMTR_s00039p00102000</name>
</gene>
<name>U5D2Y0_AMBTC</name>
<sequence>MVRNVLVGKRVGPFGYSGESIGRSEIVSFMLLKSAGSSGKTMALETIETEGGVSIARKLAGILNQEIFGVRFRQGEKRLIDETMEESVLVEKVMDYEPEA</sequence>
<evidence type="ECO:0000313" key="1">
    <source>
        <dbReference type="EMBL" id="ERN15772.1"/>
    </source>
</evidence>